<reference evidence="2" key="2">
    <citation type="submission" date="2021-04" db="EMBL/GenBank/DDBJ databases">
        <authorList>
            <person name="Gilroy R."/>
        </authorList>
    </citation>
    <scope>NUCLEOTIDE SEQUENCE</scope>
    <source>
        <strain evidence="2">1282</strain>
    </source>
</reference>
<reference evidence="2" key="1">
    <citation type="journal article" date="2021" name="PeerJ">
        <title>Extensive microbial diversity within the chicken gut microbiome revealed by metagenomics and culture.</title>
        <authorList>
            <person name="Gilroy R."/>
            <person name="Ravi A."/>
            <person name="Getino M."/>
            <person name="Pursley I."/>
            <person name="Horton D.L."/>
            <person name="Alikhan N.F."/>
            <person name="Baker D."/>
            <person name="Gharbi K."/>
            <person name="Hall N."/>
            <person name="Watson M."/>
            <person name="Adriaenssens E.M."/>
            <person name="Foster-Nyarko E."/>
            <person name="Jarju S."/>
            <person name="Secka A."/>
            <person name="Antonio M."/>
            <person name="Oren A."/>
            <person name="Chaudhuri R.R."/>
            <person name="La Ragione R."/>
            <person name="Hildebrand F."/>
            <person name="Pallen M.J."/>
        </authorList>
    </citation>
    <scope>NUCLEOTIDE SEQUENCE</scope>
    <source>
        <strain evidence="2">1282</strain>
    </source>
</reference>
<gene>
    <name evidence="2" type="ORF">H9838_02645</name>
</gene>
<dbReference type="AlphaFoldDB" id="A0A9D1YBT9"/>
<evidence type="ECO:0000313" key="2">
    <source>
        <dbReference type="EMBL" id="HIY26056.1"/>
    </source>
</evidence>
<dbReference type="Proteomes" id="UP000823915">
    <property type="component" value="Unassembled WGS sequence"/>
</dbReference>
<organism evidence="2 3">
    <name type="scientific">Candidatus Acutalibacter pullistercoris</name>
    <dbReference type="NCBI Taxonomy" id="2838418"/>
    <lineage>
        <taxon>Bacteria</taxon>
        <taxon>Bacillati</taxon>
        <taxon>Bacillota</taxon>
        <taxon>Clostridia</taxon>
        <taxon>Eubacteriales</taxon>
        <taxon>Acutalibacteraceae</taxon>
        <taxon>Acutalibacter</taxon>
    </lineage>
</organism>
<protein>
    <submittedName>
        <fullName evidence="2">Uncharacterized protein</fullName>
    </submittedName>
</protein>
<accession>A0A9D1YBT9</accession>
<feature type="compositionally biased region" description="Acidic residues" evidence="1">
    <location>
        <begin position="33"/>
        <end position="46"/>
    </location>
</feature>
<name>A0A9D1YBT9_9FIRM</name>
<sequence>MEDKTPPAPQDEGEQNSQPAPVPQEETLAQVLAEEDPLEPEDLPQD</sequence>
<dbReference type="EMBL" id="DXDU01000043">
    <property type="protein sequence ID" value="HIY26056.1"/>
    <property type="molecule type" value="Genomic_DNA"/>
</dbReference>
<proteinExistence type="predicted"/>
<feature type="region of interest" description="Disordered" evidence="1">
    <location>
        <begin position="1"/>
        <end position="46"/>
    </location>
</feature>
<comment type="caution">
    <text evidence="2">The sequence shown here is derived from an EMBL/GenBank/DDBJ whole genome shotgun (WGS) entry which is preliminary data.</text>
</comment>
<evidence type="ECO:0000256" key="1">
    <source>
        <dbReference type="SAM" id="MobiDB-lite"/>
    </source>
</evidence>
<evidence type="ECO:0000313" key="3">
    <source>
        <dbReference type="Proteomes" id="UP000823915"/>
    </source>
</evidence>